<feature type="repeat" description="RCC1" evidence="2">
    <location>
        <begin position="989"/>
        <end position="1040"/>
    </location>
</feature>
<accession>A0ABR1D984</accession>
<evidence type="ECO:0000256" key="1">
    <source>
        <dbReference type="ARBA" id="ARBA00022737"/>
    </source>
</evidence>
<proteinExistence type="predicted"/>
<name>A0ABR1D984_NECAM</name>
<comment type="caution">
    <text evidence="4">The sequence shown here is derived from an EMBL/GenBank/DDBJ whole genome shotgun (WGS) entry which is preliminary data.</text>
</comment>
<dbReference type="InterPro" id="IPR051210">
    <property type="entry name" value="Ub_ligase/GEF_domain"/>
</dbReference>
<dbReference type="PANTHER" id="PTHR22870:SF408">
    <property type="entry name" value="OS09G0560450 PROTEIN"/>
    <property type="match status" value="1"/>
</dbReference>
<dbReference type="Pfam" id="PF00415">
    <property type="entry name" value="RCC1"/>
    <property type="match status" value="3"/>
</dbReference>
<dbReference type="Gene3D" id="2.130.10.30">
    <property type="entry name" value="Regulator of chromosome condensation 1/beta-lactamase-inhibitor protein II"/>
    <property type="match status" value="2"/>
</dbReference>
<evidence type="ECO:0000313" key="4">
    <source>
        <dbReference type="EMBL" id="KAK6747064.1"/>
    </source>
</evidence>
<dbReference type="SUPFAM" id="SSF50985">
    <property type="entry name" value="RCC1/BLIP-II"/>
    <property type="match status" value="2"/>
</dbReference>
<feature type="repeat" description="RCC1" evidence="2">
    <location>
        <begin position="743"/>
        <end position="793"/>
    </location>
</feature>
<protein>
    <recommendedName>
        <fullName evidence="6">Regulator of condensation</fullName>
    </recommendedName>
</protein>
<evidence type="ECO:0000256" key="3">
    <source>
        <dbReference type="SAM" id="MobiDB-lite"/>
    </source>
</evidence>
<dbReference type="InterPro" id="IPR009091">
    <property type="entry name" value="RCC1/BLIP-II"/>
</dbReference>
<dbReference type="PROSITE" id="PS00626">
    <property type="entry name" value="RCC1_2"/>
    <property type="match status" value="3"/>
</dbReference>
<organism evidence="4 5">
    <name type="scientific">Necator americanus</name>
    <name type="common">Human hookworm</name>
    <dbReference type="NCBI Taxonomy" id="51031"/>
    <lineage>
        <taxon>Eukaryota</taxon>
        <taxon>Metazoa</taxon>
        <taxon>Ecdysozoa</taxon>
        <taxon>Nematoda</taxon>
        <taxon>Chromadorea</taxon>
        <taxon>Rhabditida</taxon>
        <taxon>Rhabditina</taxon>
        <taxon>Rhabditomorpha</taxon>
        <taxon>Strongyloidea</taxon>
        <taxon>Ancylostomatidae</taxon>
        <taxon>Bunostominae</taxon>
        <taxon>Necator</taxon>
    </lineage>
</organism>
<sequence>MRSENSRLKSERRAQQRMMANPYTCEAQLDELVPGDTVKDFAYISEENFVLVVLLTSQGDVQTYCKLANDKPRRSLIRRHSLWSQEVDLVSVCLGPEATFVVFGLADGNVLLTPIKNLMDVPWGGSRWLPEQSSILISLASPGVEECLVAPTCMQCFVTRNPPRPLLVLSNKAGAVLLVDLSTRKCIAELSAPQSIREVEVVQTSDTTDILLTSFTDAQWIIPLENGGRCLTEVLTTCIPSEFKKTEPSSSHLRLCAEGITVLDSVGCFVELHNGLSAVGAVPKKRYKVPPDTWMVHYTSNVLFTVSKQAEVRSAVHFGLNAVRLEFSVVRGACECRPLGFVSLSSRPARLPSCLLINERGLIRVQQSASSPLENVAAEFLFRLPSFSLSSIQQVAKACFIDGSQLQRSVLPTLLSARRGKTLSPSDLSHLLFMAKAVEISMDDLVDLFACYQQEEHLLPELLRVVEADSRSPLRKRVVDLYVRKSEILTAKSSEESCSIADARLNIDNELSTFLSRHADIDSGAKRCAEAELWRSATLLASRQGTSQIDVVRVLIRNGSKQSATAGTSTRSLMITCASNLDWSELTDQEVGVLISLLCEWQASLNSIAHHEICMSVAIKYAPRFPKHCSILYLISAMYIISDKAVWNQESSAVHRSISCGINGSVAITSNGQLVIWGDFTNQQHRPLESTEVNKTSRKTPVEVSSSPKKSHAQQLPHPVHIEGRPRFVCCGAEHILVLTTAGRLFAWGRNRFGQCGVGHCKQVFEPEVVEGNWGPIRELSAGQFHSAILNTKGQLWMFGWGVWGQLGLGGRHIKDCHSPTPVTQLKEPIKAVSCGRVHTVLLTESGTILVAGGGSYGQMGTDEDVRKQYAFRPLPIDANLKFVKIATSFYHSIAITDEGRIFEWGRNPQEVKMRMFVVRRLRMAQLKRMADEEGEEMPSPNMEKPKILLPMDAPRDDLGVREVLHLLDGRVTEAATGLSHSAVVTDQGSLFTWGKGLDYQLGHGNKTERSEPHILFDPRDVKWELVACGGNHTIAVSKDGRTFGWGRNDFAQCGVPSDKTSTLTRKYFYQTPKDGSVKRCVSLPDDSVYITKPTLIPEVELMFPNEVGVASSFDQKQLMTHLRTSDLPTLQAVSRHFLAHQSNDTKTKCSNVDRSVPIALVHLMSGNVLSAIEQIGRAREAAVDSQVDPALLTVAGLAWEVVANHEDCQSRQILTAAFKCLPITTTQKRSSQLRRLWPMVWNELGVQERISVEEKLDLLQTWIAPTKNVTNVEIPGAALRSASNNSFPRVRVWARCNHVEPAVIGVASSDCNACAEEWTETVRTTLE</sequence>
<dbReference type="Proteomes" id="UP001303046">
    <property type="component" value="Unassembled WGS sequence"/>
</dbReference>
<keyword evidence="5" id="KW-1185">Reference proteome</keyword>
<evidence type="ECO:0000313" key="5">
    <source>
        <dbReference type="Proteomes" id="UP001303046"/>
    </source>
</evidence>
<reference evidence="4 5" key="1">
    <citation type="submission" date="2023-08" db="EMBL/GenBank/DDBJ databases">
        <title>A Necator americanus chromosomal reference genome.</title>
        <authorList>
            <person name="Ilik V."/>
            <person name="Petrzelkova K.J."/>
            <person name="Pardy F."/>
            <person name="Fuh T."/>
            <person name="Niatou-Singa F.S."/>
            <person name="Gouil Q."/>
            <person name="Baker L."/>
            <person name="Ritchie M.E."/>
            <person name="Jex A.R."/>
            <person name="Gazzola D."/>
            <person name="Li H."/>
            <person name="Toshio Fujiwara R."/>
            <person name="Zhan B."/>
            <person name="Aroian R.V."/>
            <person name="Pafco B."/>
            <person name="Schwarz E.M."/>
        </authorList>
    </citation>
    <scope>NUCLEOTIDE SEQUENCE [LARGE SCALE GENOMIC DNA]</scope>
    <source>
        <strain evidence="4 5">Aroian</strain>
        <tissue evidence="4">Whole animal</tissue>
    </source>
</reference>
<evidence type="ECO:0008006" key="6">
    <source>
        <dbReference type="Google" id="ProtNLM"/>
    </source>
</evidence>
<dbReference type="PROSITE" id="PS50012">
    <property type="entry name" value="RCC1_3"/>
    <property type="match status" value="4"/>
</dbReference>
<keyword evidence="1" id="KW-0677">Repeat</keyword>
<feature type="repeat" description="RCC1" evidence="2">
    <location>
        <begin position="847"/>
        <end position="899"/>
    </location>
</feature>
<feature type="repeat" description="RCC1" evidence="2">
    <location>
        <begin position="794"/>
        <end position="846"/>
    </location>
</feature>
<dbReference type="EMBL" id="JAVFWL010000004">
    <property type="protein sequence ID" value="KAK6747064.1"/>
    <property type="molecule type" value="Genomic_DNA"/>
</dbReference>
<dbReference type="InterPro" id="IPR000408">
    <property type="entry name" value="Reg_chr_condens"/>
</dbReference>
<gene>
    <name evidence="4" type="primary">Necator_chrIV.g13646</name>
    <name evidence="4" type="ORF">RB195_000355</name>
</gene>
<feature type="region of interest" description="Disordered" evidence="3">
    <location>
        <begin position="687"/>
        <end position="717"/>
    </location>
</feature>
<dbReference type="PANTHER" id="PTHR22870">
    <property type="entry name" value="REGULATOR OF CHROMOSOME CONDENSATION"/>
    <property type="match status" value="1"/>
</dbReference>
<dbReference type="PRINTS" id="PR00633">
    <property type="entry name" value="RCCNDNSATION"/>
</dbReference>
<evidence type="ECO:0000256" key="2">
    <source>
        <dbReference type="PROSITE-ProRule" id="PRU00235"/>
    </source>
</evidence>